<sequence>MEDEASCLTHNITSFVCFTLINNNRGSPDDVLSMLLSNTMNDDNNDRESFSLRLRNSNKEERFSSPNVGIDTEFSKGSPLPITSDGGSRAGSSTTNQARHSTTSSLLKRLESSGDVVNGYLADGVSDPDTEWASPNAPKRRKGGRDPSGASPVRPISRTATQNRIGKAQMSGSDNRLYSAFTNSQDNLGDSGGSLQIHPPSGSSPVPTRSPNIQSARSGQSPLASTPVPHESRESSVYERRHDGGYSTVAGGTASHGIFKQPETHPITEDQLTNEVRGIYAGLVMVERKCIEIVKQQLAQDTELSREQWRALIALHRTLLQEHHDFFMASQHPTATTVLRKSPEKYNVPARMWRYGIQAFLELLHRRLPDSLEHMLTFIYLAYSMLTLLLETVPEFEDTWIECLGDLSRYGVVIEERGLLDHDIWAGIARYWYNKAVDQNPDVGRIQHHLGVLARPDLVQQLFYYTKSLVSVRPFPRTKVSILRFFSPLLQGPRVISYPHVTTAFVSAHGYLFTQNPAVFFVKSADEFLTSLHKYVPRLGVSFRMQGIHLSSTNFAAMLEYGETDALLSAEFHQLAAQPPRPIDDVYASAADQWGAVTDPNTIVTEFLALGAQKNPSQLVYGSCLSFETLSILLDHLGNMNMFPAIHISLAFLWCLSFTTSGMKCAEAVVPWTRIVAFLNTIIQHNFLLKMVEGWLDNLAEMEFNVIEGIDFPRSDETKWLPEDFFIRGQVWSHAYYPPSFFDNCPSEEEGRNVERESLSVSRIYRCLWLGVRLAKFNRWWTYDPTSRRFSVTPFAQELEQALERQTSSEFDKMAETKEQNALYLIRRRFELPGASEGVPGS</sequence>
<feature type="compositionally biased region" description="Polar residues" evidence="1">
    <location>
        <begin position="90"/>
        <end position="106"/>
    </location>
</feature>
<proteinExistence type="predicted"/>
<dbReference type="AlphaFoldDB" id="A0A5N6TWV4"/>
<gene>
    <name evidence="2" type="ORF">BDV25DRAFT_153919</name>
</gene>
<dbReference type="GO" id="GO:0042162">
    <property type="term" value="F:telomeric DNA binding"/>
    <property type="evidence" value="ECO:0007669"/>
    <property type="project" value="TreeGrafter"/>
</dbReference>
<name>A0A5N6TWV4_ASPAV</name>
<dbReference type="Gene3D" id="1.25.40.10">
    <property type="entry name" value="Tetratricopeptide repeat domain"/>
    <property type="match status" value="1"/>
</dbReference>
<dbReference type="GO" id="GO:0005697">
    <property type="term" value="C:telomerase holoenzyme complex"/>
    <property type="evidence" value="ECO:0007669"/>
    <property type="project" value="TreeGrafter"/>
</dbReference>
<accession>A0A5N6TWV4</accession>
<feature type="region of interest" description="Disordered" evidence="1">
    <location>
        <begin position="54"/>
        <end position="106"/>
    </location>
</feature>
<dbReference type="SUPFAM" id="SSF48452">
    <property type="entry name" value="TPR-like"/>
    <property type="match status" value="1"/>
</dbReference>
<evidence type="ECO:0000313" key="2">
    <source>
        <dbReference type="EMBL" id="KAE8150724.1"/>
    </source>
</evidence>
<feature type="compositionally biased region" description="Basic and acidic residues" evidence="1">
    <location>
        <begin position="230"/>
        <end position="244"/>
    </location>
</feature>
<dbReference type="Proteomes" id="UP000325780">
    <property type="component" value="Unassembled WGS sequence"/>
</dbReference>
<dbReference type="GO" id="GO:0000184">
    <property type="term" value="P:nuclear-transcribed mRNA catabolic process, nonsense-mediated decay"/>
    <property type="evidence" value="ECO:0007669"/>
    <property type="project" value="TreeGrafter"/>
</dbReference>
<dbReference type="GO" id="GO:0070034">
    <property type="term" value="F:telomerase RNA binding"/>
    <property type="evidence" value="ECO:0007669"/>
    <property type="project" value="TreeGrafter"/>
</dbReference>
<dbReference type="InterPro" id="IPR045153">
    <property type="entry name" value="Est1/Ebs1-like"/>
</dbReference>
<dbReference type="PANTHER" id="PTHR15696">
    <property type="entry name" value="SMG-7 SUPPRESSOR WITH MORPHOLOGICAL EFFECT ON GENITALIA PROTEIN 7"/>
    <property type="match status" value="1"/>
</dbReference>
<dbReference type="FunFam" id="1.25.40.10:FF:000202">
    <property type="entry name" value="Unplaced genomic scaffold supercont1.7, whole genome shotgun sequence"/>
    <property type="match status" value="1"/>
</dbReference>
<protein>
    <submittedName>
        <fullName evidence="2">Uncharacterized protein</fullName>
    </submittedName>
</protein>
<evidence type="ECO:0000313" key="3">
    <source>
        <dbReference type="Proteomes" id="UP000325780"/>
    </source>
</evidence>
<dbReference type="InterPro" id="IPR011990">
    <property type="entry name" value="TPR-like_helical_dom_sf"/>
</dbReference>
<organism evidence="2 3">
    <name type="scientific">Aspergillus avenaceus</name>
    <dbReference type="NCBI Taxonomy" id="36643"/>
    <lineage>
        <taxon>Eukaryota</taxon>
        <taxon>Fungi</taxon>
        <taxon>Dikarya</taxon>
        <taxon>Ascomycota</taxon>
        <taxon>Pezizomycotina</taxon>
        <taxon>Eurotiomycetes</taxon>
        <taxon>Eurotiomycetidae</taxon>
        <taxon>Eurotiales</taxon>
        <taxon>Aspergillaceae</taxon>
        <taxon>Aspergillus</taxon>
        <taxon>Aspergillus subgen. Circumdati</taxon>
    </lineage>
</organism>
<feature type="region of interest" description="Disordered" evidence="1">
    <location>
        <begin position="119"/>
        <end position="270"/>
    </location>
</feature>
<keyword evidence="3" id="KW-1185">Reference proteome</keyword>
<dbReference type="EMBL" id="ML742087">
    <property type="protein sequence ID" value="KAE8150724.1"/>
    <property type="molecule type" value="Genomic_DNA"/>
</dbReference>
<reference evidence="2 3" key="1">
    <citation type="submission" date="2019-04" db="EMBL/GenBank/DDBJ databases">
        <title>Friends and foes A comparative genomics study of 23 Aspergillus species from section Flavi.</title>
        <authorList>
            <consortium name="DOE Joint Genome Institute"/>
            <person name="Kjaerbolling I."/>
            <person name="Vesth T."/>
            <person name="Frisvad J.C."/>
            <person name="Nybo J.L."/>
            <person name="Theobald S."/>
            <person name="Kildgaard S."/>
            <person name="Isbrandt T."/>
            <person name="Kuo A."/>
            <person name="Sato A."/>
            <person name="Lyhne E.K."/>
            <person name="Kogle M.E."/>
            <person name="Wiebenga A."/>
            <person name="Kun R.S."/>
            <person name="Lubbers R.J."/>
            <person name="Makela M.R."/>
            <person name="Barry K."/>
            <person name="Chovatia M."/>
            <person name="Clum A."/>
            <person name="Daum C."/>
            <person name="Haridas S."/>
            <person name="He G."/>
            <person name="LaButti K."/>
            <person name="Lipzen A."/>
            <person name="Mondo S."/>
            <person name="Riley R."/>
            <person name="Salamov A."/>
            <person name="Simmons B.A."/>
            <person name="Magnuson J.K."/>
            <person name="Henrissat B."/>
            <person name="Mortensen U.H."/>
            <person name="Larsen T.O."/>
            <person name="Devries R.P."/>
            <person name="Grigoriev I.V."/>
            <person name="Machida M."/>
            <person name="Baker S.E."/>
            <person name="Andersen M.R."/>
        </authorList>
    </citation>
    <scope>NUCLEOTIDE SEQUENCE [LARGE SCALE GENOMIC DNA]</scope>
    <source>
        <strain evidence="2 3">IBT 18842</strain>
    </source>
</reference>
<evidence type="ECO:0000256" key="1">
    <source>
        <dbReference type="SAM" id="MobiDB-lite"/>
    </source>
</evidence>
<feature type="compositionally biased region" description="Polar residues" evidence="1">
    <location>
        <begin position="201"/>
        <end position="224"/>
    </location>
</feature>
<dbReference type="OrthoDB" id="2017974at2759"/>
<dbReference type="PANTHER" id="PTHR15696:SF0">
    <property type="entry name" value="TELOMERASE-BINDING PROTEIN EST1A"/>
    <property type="match status" value="1"/>
</dbReference>
<feature type="compositionally biased region" description="Polar residues" evidence="1">
    <location>
        <begin position="158"/>
        <end position="188"/>
    </location>
</feature>